<feature type="compositionally biased region" description="Basic residues" evidence="1">
    <location>
        <begin position="86"/>
        <end position="96"/>
    </location>
</feature>
<name>A0ABR3G9K3_9PEZI</name>
<evidence type="ECO:0000313" key="3">
    <source>
        <dbReference type="Proteomes" id="UP001447188"/>
    </source>
</evidence>
<protein>
    <submittedName>
        <fullName evidence="2">Uncharacterized protein</fullName>
    </submittedName>
</protein>
<sequence length="270" mass="31407">MSYFPESPNNSRGSHHEPEYESAPATPRHHREPAYESTAGSPRYRRGSHHEPEYESAPGTPRHHRGSHRESHCEPGYESTAGSPRYRCRSHRHHRESHRELGYEPTAGSPRYRRGPHPDYTPLPPLSEEERESMFAKDLISGFPHNHLLWTEELILERENQIKMMIAQNYAEKCQKFVFDQLMELRERAKGVSCYAWGPEMESQIETIIRIVPYVERARKQAEFRFSQVHDQGINSVIVRDRQYSRSLLINSDCVELEGGVAAAKTWRMS</sequence>
<proteinExistence type="predicted"/>
<reference evidence="2 3" key="1">
    <citation type="submission" date="2024-02" db="EMBL/GenBank/DDBJ databases">
        <title>Discinaceae phylogenomics.</title>
        <authorList>
            <person name="Dirks A.C."/>
            <person name="James T.Y."/>
        </authorList>
    </citation>
    <scope>NUCLEOTIDE SEQUENCE [LARGE SCALE GENOMIC DNA]</scope>
    <source>
        <strain evidence="2 3">ACD0624</strain>
    </source>
</reference>
<evidence type="ECO:0000256" key="1">
    <source>
        <dbReference type="SAM" id="MobiDB-lite"/>
    </source>
</evidence>
<dbReference type="Proteomes" id="UP001447188">
    <property type="component" value="Unassembled WGS sequence"/>
</dbReference>
<evidence type="ECO:0000313" key="2">
    <source>
        <dbReference type="EMBL" id="KAL0632261.1"/>
    </source>
</evidence>
<feature type="region of interest" description="Disordered" evidence="1">
    <location>
        <begin position="1"/>
        <end position="126"/>
    </location>
</feature>
<gene>
    <name evidence="2" type="ORF">Q9L58_008860</name>
</gene>
<comment type="caution">
    <text evidence="2">The sequence shown here is derived from an EMBL/GenBank/DDBJ whole genome shotgun (WGS) entry which is preliminary data.</text>
</comment>
<keyword evidence="3" id="KW-1185">Reference proteome</keyword>
<organism evidence="2 3">
    <name type="scientific">Discina gigas</name>
    <dbReference type="NCBI Taxonomy" id="1032678"/>
    <lineage>
        <taxon>Eukaryota</taxon>
        <taxon>Fungi</taxon>
        <taxon>Dikarya</taxon>
        <taxon>Ascomycota</taxon>
        <taxon>Pezizomycotina</taxon>
        <taxon>Pezizomycetes</taxon>
        <taxon>Pezizales</taxon>
        <taxon>Discinaceae</taxon>
        <taxon>Discina</taxon>
    </lineage>
</organism>
<dbReference type="EMBL" id="JBBBZM010000178">
    <property type="protein sequence ID" value="KAL0632261.1"/>
    <property type="molecule type" value="Genomic_DNA"/>
</dbReference>
<accession>A0ABR3G9K3</accession>